<organism evidence="1 2">
    <name type="scientific">Cupriavidus necator (strain ATCC 43291 / DSM 13513 / CCUG 52238 / LMG 8453 / N-1)</name>
    <name type="common">Ralstonia eutropha</name>
    <dbReference type="NCBI Taxonomy" id="1042878"/>
    <lineage>
        <taxon>Bacteria</taxon>
        <taxon>Pseudomonadati</taxon>
        <taxon>Pseudomonadota</taxon>
        <taxon>Betaproteobacteria</taxon>
        <taxon>Burkholderiales</taxon>
        <taxon>Burkholderiaceae</taxon>
        <taxon>Cupriavidus</taxon>
    </lineage>
</organism>
<dbReference type="HOGENOM" id="CLU_2632194_0_0_4"/>
<proteinExistence type="predicted"/>
<sequence length="77" mass="8411">MLPAVRSRAEGISGAASLSEKMTRWGELTQVDTNPLLDRLSMLEHAEPQAIADLMLQELEMLGEPPRACQICCVLSS</sequence>
<gene>
    <name evidence="1" type="ordered locus">CNE_BB1p10520</name>
</gene>
<name>F8GUQ6_CUPNN</name>
<keyword evidence="1" id="KW-0614">Plasmid</keyword>
<protein>
    <submittedName>
        <fullName evidence="1">Uncharacterized protein</fullName>
    </submittedName>
</protein>
<reference evidence="1 2" key="1">
    <citation type="journal article" date="2011" name="J. Bacteriol.">
        <title>Complete genome sequence of the type strain Cupriavidus necator N-1.</title>
        <authorList>
            <person name="Poehlein A."/>
            <person name="Kusian B."/>
            <person name="Friedrich B."/>
            <person name="Daniel R."/>
            <person name="Bowien B."/>
        </authorList>
    </citation>
    <scope>NUCLEOTIDE SEQUENCE [LARGE SCALE GENOMIC DNA]</scope>
    <source>
        <strain evidence="2">ATCC 43291 / DSM 13513 / CCUG 52238 / LMG 8453 / N-1</strain>
        <plasmid evidence="1 2">pBB1</plasmid>
    </source>
</reference>
<accession>F8GUQ6</accession>
<dbReference type="KEGG" id="cnc:CNE_BB1p10520"/>
<dbReference type="EMBL" id="CP002879">
    <property type="protein sequence ID" value="AEI82460.1"/>
    <property type="molecule type" value="Genomic_DNA"/>
</dbReference>
<evidence type="ECO:0000313" key="1">
    <source>
        <dbReference type="EMBL" id="AEI82460.1"/>
    </source>
</evidence>
<evidence type="ECO:0000313" key="2">
    <source>
        <dbReference type="Proteomes" id="UP000006798"/>
    </source>
</evidence>
<dbReference type="AlphaFoldDB" id="F8GUQ6"/>
<geneLocation type="plasmid" evidence="1 2">
    <name>pBB1</name>
</geneLocation>
<dbReference type="Proteomes" id="UP000006798">
    <property type="component" value="Plasmid pBB1"/>
</dbReference>